<reference evidence="1 2" key="1">
    <citation type="submission" date="2015-04" db="EMBL/GenBank/DDBJ databases">
        <title>The draft genome sequence of Fusarium langsethiae, a T-2/HT-2 mycotoxin producer.</title>
        <authorList>
            <person name="Lysoe E."/>
            <person name="Divon H.H."/>
            <person name="Terzi V."/>
            <person name="Orru L."/>
            <person name="Lamontanara A."/>
            <person name="Kolseth A.-K."/>
            <person name="Frandsen R.J."/>
            <person name="Nielsen K."/>
            <person name="Thrane U."/>
        </authorList>
    </citation>
    <scope>NUCLEOTIDE SEQUENCE [LARGE SCALE GENOMIC DNA]</scope>
    <source>
        <strain evidence="1 2">Fl201059</strain>
    </source>
</reference>
<evidence type="ECO:0000313" key="1">
    <source>
        <dbReference type="EMBL" id="KPA42483.1"/>
    </source>
</evidence>
<organism evidence="1 2">
    <name type="scientific">Fusarium langsethiae</name>
    <dbReference type="NCBI Taxonomy" id="179993"/>
    <lineage>
        <taxon>Eukaryota</taxon>
        <taxon>Fungi</taxon>
        <taxon>Dikarya</taxon>
        <taxon>Ascomycota</taxon>
        <taxon>Pezizomycotina</taxon>
        <taxon>Sordariomycetes</taxon>
        <taxon>Hypocreomycetidae</taxon>
        <taxon>Hypocreales</taxon>
        <taxon>Nectriaceae</taxon>
        <taxon>Fusarium</taxon>
    </lineage>
</organism>
<evidence type="ECO:0000313" key="2">
    <source>
        <dbReference type="Proteomes" id="UP000037904"/>
    </source>
</evidence>
<keyword evidence="2" id="KW-1185">Reference proteome</keyword>
<dbReference type="Proteomes" id="UP000037904">
    <property type="component" value="Unassembled WGS sequence"/>
</dbReference>
<comment type="caution">
    <text evidence="1">The sequence shown here is derived from an EMBL/GenBank/DDBJ whole genome shotgun (WGS) entry which is preliminary data.</text>
</comment>
<name>A0A0M9EYQ1_FUSLA</name>
<dbReference type="EMBL" id="JXCE01000064">
    <property type="protein sequence ID" value="KPA42483.1"/>
    <property type="molecule type" value="Genomic_DNA"/>
</dbReference>
<proteinExistence type="predicted"/>
<gene>
    <name evidence="1" type="ORF">FLAG1_04651</name>
</gene>
<sequence>MLIRRLPGIIIQKVTHLLHHHSFANGPTGEDSIRCHESYIKAVLVILKYRHRMSEESQPGRIMHAIRWSIAVRLSFKTLRAIAMLCHKLSRYDMNRPLDRREDLLWPKTFGCRVLTDRLKPKELRKLSLSY</sequence>
<protein>
    <submittedName>
        <fullName evidence="1">Transcription factor</fullName>
    </submittedName>
</protein>
<accession>A0A0M9EYQ1</accession>
<dbReference type="AlphaFoldDB" id="A0A0M9EYQ1"/>